<protein>
    <submittedName>
        <fullName evidence="2">Uncharacterized protein</fullName>
    </submittedName>
</protein>
<dbReference type="OrthoDB" id="7843142at2"/>
<feature type="region of interest" description="Disordered" evidence="1">
    <location>
        <begin position="102"/>
        <end position="136"/>
    </location>
</feature>
<dbReference type="AlphaFoldDB" id="A0A0P1J7H6"/>
<dbReference type="RefSeq" id="WP_131726411.1">
    <property type="nucleotide sequence ID" value="NZ_CYTO01000024.1"/>
</dbReference>
<keyword evidence="3" id="KW-1185">Reference proteome</keyword>
<accession>A0A0P1J7H6</accession>
<reference evidence="3" key="1">
    <citation type="submission" date="2015-09" db="EMBL/GenBank/DDBJ databases">
        <authorList>
            <person name="Rodrigo-Torres Lidia"/>
            <person name="Arahal R.David."/>
        </authorList>
    </citation>
    <scope>NUCLEOTIDE SEQUENCE [LARGE SCALE GENOMIC DNA]</scope>
    <source>
        <strain evidence="3">CECT 5114</strain>
    </source>
</reference>
<proteinExistence type="predicted"/>
<name>A0A0P1J7H6_9RHOB</name>
<dbReference type="STRING" id="1715691.TA5113_02280"/>
<organism evidence="2 3">
    <name type="scientific">Cognatishimia activa</name>
    <dbReference type="NCBI Taxonomy" id="1715691"/>
    <lineage>
        <taxon>Bacteria</taxon>
        <taxon>Pseudomonadati</taxon>
        <taxon>Pseudomonadota</taxon>
        <taxon>Alphaproteobacteria</taxon>
        <taxon>Rhodobacterales</taxon>
        <taxon>Paracoccaceae</taxon>
        <taxon>Cognatishimia</taxon>
    </lineage>
</organism>
<dbReference type="Proteomes" id="UP000051184">
    <property type="component" value="Unassembled WGS sequence"/>
</dbReference>
<evidence type="ECO:0000256" key="1">
    <source>
        <dbReference type="SAM" id="MobiDB-lite"/>
    </source>
</evidence>
<dbReference type="EMBL" id="CYUE01000013">
    <property type="protein sequence ID" value="CUK25727.1"/>
    <property type="molecule type" value="Genomic_DNA"/>
</dbReference>
<sequence length="266" mass="29197">MQFIRAIAITLIASSVGFHSADAQSLRKNSAPAEFPPSSFSGNQYVDSKGCVFVRAGVNGGTNWVPRVTRDRKLVCGFQPSLTAEQRQTTSVPTEVVRILPAPSETPKPMPKPVIVAKPKPKPTAKPVRVTSVQQASATTVPETPIYVQQPRTVAVKPHEPMADPMPVVATAERGKKRPERMFNAQPRRGDIVVEGQVAGDVRVVPRHVYEKRGNTLVKPPKGYRTVWTDDRLNPLRAEGTFDGKAKMDAIWTQTVPRRLIRKPAG</sequence>
<evidence type="ECO:0000313" key="3">
    <source>
        <dbReference type="Proteomes" id="UP000051184"/>
    </source>
</evidence>
<evidence type="ECO:0000313" key="2">
    <source>
        <dbReference type="EMBL" id="CUK25727.1"/>
    </source>
</evidence>
<gene>
    <name evidence="2" type="ORF">TA5114_01531</name>
</gene>